<dbReference type="EMBL" id="JH818280">
    <property type="protein sequence ID" value="EKC25259.1"/>
    <property type="molecule type" value="Genomic_DNA"/>
</dbReference>
<sequence length="515" mass="56443">MLKSVRMFSLLAVAAFSLMLVLVAGSGSLYVGLHEFSNPTNTKFNGACCGGGTSHSCTSECRLLFDISVIGFEQEETKSLLDIPILGSKVLSIPLSSQMRNPLSFSFKRWPGQVNIFVRIYDMHKDSSGLVDEFKFPFKHRTPNINYKNVTELRMLLRYDCDIYFEENDCSVFCPPGISPCPIRKTGSTESTTDWTLLLTTTVPHPGKMCHTVGPLSAVKNLNINGSSENCTDNNTENSSSSTPPKFLTEVPTTNFAVPSSIETTLETTEVNVETVTEFSTNENTDILSVSSVGSTLQSTEVETVTDFSINMNNSTETESSTEDLMTTLISSDKMTPKTKTGKPSTILTTITKLKQPSTKSSMGTSKRVHPTNRMGSLLTTPQMSTYQTSSKIPNGGKTNNDDVMHYWPAIVGGVLGIMAIIAVLGAFIYVRKLKAQQKKTEDIYNVNPQTWILDTNENGTSGMSEIALETELNQDFISVLSRQGSVVVTIRLERKEGDVGVLHVDVDEQLCVTI</sequence>
<dbReference type="GO" id="GO:0016020">
    <property type="term" value="C:membrane"/>
    <property type="evidence" value="ECO:0007669"/>
    <property type="project" value="UniProtKB-SubCell"/>
</dbReference>
<feature type="domain" description="Notch ligand N-terminal" evidence="8">
    <location>
        <begin position="26"/>
        <end position="128"/>
    </location>
</feature>
<feature type="compositionally biased region" description="Polar residues" evidence="5">
    <location>
        <begin position="355"/>
        <end position="365"/>
    </location>
</feature>
<dbReference type="Pfam" id="PF07657">
    <property type="entry name" value="MNNL"/>
    <property type="match status" value="1"/>
</dbReference>
<feature type="chain" id="PRO_5043870322" evidence="7">
    <location>
        <begin position="26"/>
        <end position="515"/>
    </location>
</feature>
<keyword evidence="7" id="KW-0732">Signal</keyword>
<evidence type="ECO:0000256" key="6">
    <source>
        <dbReference type="SAM" id="Phobius"/>
    </source>
</evidence>
<feature type="signal peptide" evidence="7">
    <location>
        <begin position="1"/>
        <end position="25"/>
    </location>
</feature>
<proteinExistence type="predicted"/>
<feature type="region of interest" description="Disordered" evidence="5">
    <location>
        <begin position="355"/>
        <end position="379"/>
    </location>
</feature>
<feature type="compositionally biased region" description="Low complexity" evidence="5">
    <location>
        <begin position="227"/>
        <end position="243"/>
    </location>
</feature>
<keyword evidence="6" id="KW-0472">Membrane</keyword>
<reference evidence="9" key="1">
    <citation type="journal article" date="2012" name="Nature">
        <title>The oyster genome reveals stress adaptation and complexity of shell formation.</title>
        <authorList>
            <person name="Zhang G."/>
            <person name="Fang X."/>
            <person name="Guo X."/>
            <person name="Li L."/>
            <person name="Luo R."/>
            <person name="Xu F."/>
            <person name="Yang P."/>
            <person name="Zhang L."/>
            <person name="Wang X."/>
            <person name="Qi H."/>
            <person name="Xiong Z."/>
            <person name="Que H."/>
            <person name="Xie Y."/>
            <person name="Holland P.W."/>
            <person name="Paps J."/>
            <person name="Zhu Y."/>
            <person name="Wu F."/>
            <person name="Chen Y."/>
            <person name="Wang J."/>
            <person name="Peng C."/>
            <person name="Meng J."/>
            <person name="Yang L."/>
            <person name="Liu J."/>
            <person name="Wen B."/>
            <person name="Zhang N."/>
            <person name="Huang Z."/>
            <person name="Zhu Q."/>
            <person name="Feng Y."/>
            <person name="Mount A."/>
            <person name="Hedgecock D."/>
            <person name="Xu Z."/>
            <person name="Liu Y."/>
            <person name="Domazet-Loso T."/>
            <person name="Du Y."/>
            <person name="Sun X."/>
            <person name="Zhang S."/>
            <person name="Liu B."/>
            <person name="Cheng P."/>
            <person name="Jiang X."/>
            <person name="Li J."/>
            <person name="Fan D."/>
            <person name="Wang W."/>
            <person name="Fu W."/>
            <person name="Wang T."/>
            <person name="Wang B."/>
            <person name="Zhang J."/>
            <person name="Peng Z."/>
            <person name="Li Y."/>
            <person name="Li N."/>
            <person name="Wang J."/>
            <person name="Chen M."/>
            <person name="He Y."/>
            <person name="Tan F."/>
            <person name="Song X."/>
            <person name="Zheng Q."/>
            <person name="Huang R."/>
            <person name="Yang H."/>
            <person name="Du X."/>
            <person name="Chen L."/>
            <person name="Yang M."/>
            <person name="Gaffney P.M."/>
            <person name="Wang S."/>
            <person name="Luo L."/>
            <person name="She Z."/>
            <person name="Ming Y."/>
            <person name="Huang W."/>
            <person name="Zhang S."/>
            <person name="Huang B."/>
            <person name="Zhang Y."/>
            <person name="Qu T."/>
            <person name="Ni P."/>
            <person name="Miao G."/>
            <person name="Wang J."/>
            <person name="Wang Q."/>
            <person name="Steinberg C.E."/>
            <person name="Wang H."/>
            <person name="Li N."/>
            <person name="Qian L."/>
            <person name="Zhang G."/>
            <person name="Li Y."/>
            <person name="Yang H."/>
            <person name="Liu X."/>
            <person name="Wang J."/>
            <person name="Yin Y."/>
            <person name="Wang J."/>
        </authorList>
    </citation>
    <scope>NUCLEOTIDE SEQUENCE [LARGE SCALE GENOMIC DNA]</scope>
    <source>
        <strain evidence="9">05x7-T-G4-1.051#20</strain>
    </source>
</reference>
<dbReference type="AlphaFoldDB" id="K1Q1M4"/>
<evidence type="ECO:0000313" key="9">
    <source>
        <dbReference type="EMBL" id="EKC25259.1"/>
    </source>
</evidence>
<keyword evidence="4 6" id="KW-1133">Transmembrane helix</keyword>
<evidence type="ECO:0000256" key="4">
    <source>
        <dbReference type="ARBA" id="ARBA00022989"/>
    </source>
</evidence>
<dbReference type="GO" id="GO:0007219">
    <property type="term" value="P:Notch signaling pathway"/>
    <property type="evidence" value="ECO:0007669"/>
    <property type="project" value="InterPro"/>
</dbReference>
<evidence type="ECO:0000256" key="3">
    <source>
        <dbReference type="ARBA" id="ARBA00022737"/>
    </source>
</evidence>
<evidence type="ECO:0000259" key="8">
    <source>
        <dbReference type="Pfam" id="PF07657"/>
    </source>
</evidence>
<accession>K1Q1M4</accession>
<feature type="transmembrane region" description="Helical" evidence="6">
    <location>
        <begin position="407"/>
        <end position="431"/>
    </location>
</feature>
<protein>
    <submittedName>
        <fullName evidence="9">Delta-like protein D</fullName>
    </submittedName>
</protein>
<evidence type="ECO:0000256" key="2">
    <source>
        <dbReference type="ARBA" id="ARBA00022692"/>
    </source>
</evidence>
<evidence type="ECO:0000256" key="5">
    <source>
        <dbReference type="SAM" id="MobiDB-lite"/>
    </source>
</evidence>
<evidence type="ECO:0000256" key="1">
    <source>
        <dbReference type="ARBA" id="ARBA00022536"/>
    </source>
</evidence>
<keyword evidence="2 6" id="KW-0812">Transmembrane</keyword>
<dbReference type="InParanoid" id="K1Q1M4"/>
<gene>
    <name evidence="9" type="ORF">CGI_10013390</name>
</gene>
<dbReference type="HOGENOM" id="CLU_529192_0_0_1"/>
<keyword evidence="3" id="KW-0677">Repeat</keyword>
<name>K1Q1M4_MAGGI</name>
<feature type="region of interest" description="Disordered" evidence="5">
    <location>
        <begin position="227"/>
        <end position="250"/>
    </location>
</feature>
<evidence type="ECO:0000256" key="7">
    <source>
        <dbReference type="SAM" id="SignalP"/>
    </source>
</evidence>
<dbReference type="Gene3D" id="2.60.40.3510">
    <property type="match status" value="1"/>
</dbReference>
<keyword evidence="1" id="KW-0245">EGF-like domain</keyword>
<organism evidence="9">
    <name type="scientific">Magallana gigas</name>
    <name type="common">Pacific oyster</name>
    <name type="synonym">Crassostrea gigas</name>
    <dbReference type="NCBI Taxonomy" id="29159"/>
    <lineage>
        <taxon>Eukaryota</taxon>
        <taxon>Metazoa</taxon>
        <taxon>Spiralia</taxon>
        <taxon>Lophotrochozoa</taxon>
        <taxon>Mollusca</taxon>
        <taxon>Bivalvia</taxon>
        <taxon>Autobranchia</taxon>
        <taxon>Pteriomorphia</taxon>
        <taxon>Ostreida</taxon>
        <taxon>Ostreoidea</taxon>
        <taxon>Ostreidae</taxon>
        <taxon>Magallana</taxon>
    </lineage>
</organism>
<dbReference type="CDD" id="cd12087">
    <property type="entry name" value="TM_EGFR-like"/>
    <property type="match status" value="1"/>
</dbReference>
<dbReference type="InterPro" id="IPR011651">
    <property type="entry name" value="Notch_ligand_N"/>
</dbReference>